<keyword evidence="2" id="KW-1185">Reference proteome</keyword>
<name>C7YTB6_FUSV7</name>
<dbReference type="InParanoid" id="C7YTB6"/>
<gene>
    <name evidence="1" type="ORF">NECHADRAFT_80248</name>
</gene>
<evidence type="ECO:0000313" key="2">
    <source>
        <dbReference type="Proteomes" id="UP000005206"/>
    </source>
</evidence>
<sequence length="109" mass="12562">MCVPRPRPFGSFQFYPLARGRNCTALQLRCTAPFDWTCRVRLPRFLRLPPAACRFNHLPSHHTATVFFLFQSSLADDLILDTFASIYSPRLRDRQHVAADTLALRATIR</sequence>
<reference evidence="1 2" key="1">
    <citation type="journal article" date="2009" name="PLoS Genet.">
        <title>The genome of Nectria haematococca: contribution of supernumerary chromosomes to gene expansion.</title>
        <authorList>
            <person name="Coleman J.J."/>
            <person name="Rounsley S.D."/>
            <person name="Rodriguez-Carres M."/>
            <person name="Kuo A."/>
            <person name="Wasmann C.C."/>
            <person name="Grimwood J."/>
            <person name="Schmutz J."/>
            <person name="Taga M."/>
            <person name="White G.J."/>
            <person name="Zhou S."/>
            <person name="Schwartz D.C."/>
            <person name="Freitag M."/>
            <person name="Ma L.J."/>
            <person name="Danchin E.G."/>
            <person name="Henrissat B."/>
            <person name="Coutinho P.M."/>
            <person name="Nelson D.R."/>
            <person name="Straney D."/>
            <person name="Napoli C.A."/>
            <person name="Barker B.M."/>
            <person name="Gribskov M."/>
            <person name="Rep M."/>
            <person name="Kroken S."/>
            <person name="Molnar I."/>
            <person name="Rensing C."/>
            <person name="Kennell J.C."/>
            <person name="Zamora J."/>
            <person name="Farman M.L."/>
            <person name="Selker E.U."/>
            <person name="Salamov A."/>
            <person name="Shapiro H."/>
            <person name="Pangilinan J."/>
            <person name="Lindquist E."/>
            <person name="Lamers C."/>
            <person name="Grigoriev I.V."/>
            <person name="Geiser D.M."/>
            <person name="Covert S.F."/>
            <person name="Temporini E."/>
            <person name="Vanetten H.D."/>
        </authorList>
    </citation>
    <scope>NUCLEOTIDE SEQUENCE [LARGE SCALE GENOMIC DNA]</scope>
    <source>
        <strain evidence="2">ATCC MYA-4622 / CBS 123669 / FGSC 9596 / NRRL 45880 / 77-13-4</strain>
    </source>
</reference>
<dbReference type="KEGG" id="nhe:NECHADRAFT_80248"/>
<dbReference type="AlphaFoldDB" id="C7YTB6"/>
<dbReference type="EMBL" id="GG698899">
    <property type="protein sequence ID" value="EEU45006.1"/>
    <property type="molecule type" value="Genomic_DNA"/>
</dbReference>
<dbReference type="RefSeq" id="XP_003050719.1">
    <property type="nucleotide sequence ID" value="XM_003050673.1"/>
</dbReference>
<dbReference type="OrthoDB" id="10544506at2759"/>
<dbReference type="HOGENOM" id="CLU_2184641_0_0_1"/>
<accession>C7YTB6</accession>
<organism evidence="1 2">
    <name type="scientific">Fusarium vanettenii (strain ATCC MYA-4622 / CBS 123669 / FGSC 9596 / NRRL 45880 / 77-13-4)</name>
    <name type="common">Fusarium solani subsp. pisi</name>
    <dbReference type="NCBI Taxonomy" id="660122"/>
    <lineage>
        <taxon>Eukaryota</taxon>
        <taxon>Fungi</taxon>
        <taxon>Dikarya</taxon>
        <taxon>Ascomycota</taxon>
        <taxon>Pezizomycotina</taxon>
        <taxon>Sordariomycetes</taxon>
        <taxon>Hypocreomycetidae</taxon>
        <taxon>Hypocreales</taxon>
        <taxon>Nectriaceae</taxon>
        <taxon>Fusarium</taxon>
        <taxon>Fusarium solani species complex</taxon>
        <taxon>Fusarium vanettenii</taxon>
    </lineage>
</organism>
<dbReference type="Proteomes" id="UP000005206">
    <property type="component" value="Chromosome 5"/>
</dbReference>
<proteinExistence type="predicted"/>
<dbReference type="GeneID" id="9666492"/>
<evidence type="ECO:0000313" key="1">
    <source>
        <dbReference type="EMBL" id="EEU45006.1"/>
    </source>
</evidence>
<protein>
    <submittedName>
        <fullName evidence="1">Uncharacterized protein</fullName>
    </submittedName>
</protein>
<dbReference type="VEuPathDB" id="FungiDB:NECHADRAFT_80248"/>